<evidence type="ECO:0000313" key="3">
    <source>
        <dbReference type="Proteomes" id="UP000237839"/>
    </source>
</evidence>
<dbReference type="InterPro" id="IPR001173">
    <property type="entry name" value="Glyco_trans_2-like"/>
</dbReference>
<dbReference type="GO" id="GO:0016758">
    <property type="term" value="F:hexosyltransferase activity"/>
    <property type="evidence" value="ECO:0007669"/>
    <property type="project" value="UniProtKB-ARBA"/>
</dbReference>
<keyword evidence="2" id="KW-0808">Transferase</keyword>
<sequence length="322" mass="37130">MNEMNKPHEIKLSVLLVTYNHKKYLNQALQSLFQQNICGVVELVIADDCSQDSTLDIIKSYEGKNNQFIFKYLDNTKNLGITKNYQRAFSACSGEYVAVLEGDDYWVSPFKLQRQIEFLDTHWECDLCSVNYFVYEENRNLFYPRVAISNNHRLVTARDLIADNLVGNFSTCMYRKSALENLPEELFNICSYDWIVNICIAKKSMIGFLEQPMSVYRVHSNGVWSQTPHIEQLKLQLELIPSYDALTQHIYHAEFENLSNHLTNMIAKSNFIHVVSTAINPPAGLLAQVVDWLPPFVMGLMRGLIPPNLKKYIVNFFHRGAV</sequence>
<dbReference type="Pfam" id="PF00535">
    <property type="entry name" value="Glycos_transf_2"/>
    <property type="match status" value="1"/>
</dbReference>
<feature type="domain" description="Glycosyltransferase 2-like" evidence="1">
    <location>
        <begin position="13"/>
        <end position="181"/>
    </location>
</feature>
<dbReference type="EMBL" id="PUGF01000006">
    <property type="protein sequence ID" value="PRC93546.1"/>
    <property type="molecule type" value="Genomic_DNA"/>
</dbReference>
<accession>A0A2S9H108</accession>
<dbReference type="AlphaFoldDB" id="A0A2S9H108"/>
<dbReference type="PANTHER" id="PTHR22916">
    <property type="entry name" value="GLYCOSYLTRANSFERASE"/>
    <property type="match status" value="1"/>
</dbReference>
<organism evidence="2 3">
    <name type="scientific">Solimicrobium silvestre</name>
    <dbReference type="NCBI Taxonomy" id="2099400"/>
    <lineage>
        <taxon>Bacteria</taxon>
        <taxon>Pseudomonadati</taxon>
        <taxon>Pseudomonadota</taxon>
        <taxon>Betaproteobacteria</taxon>
        <taxon>Burkholderiales</taxon>
        <taxon>Oxalobacteraceae</taxon>
        <taxon>Solimicrobium</taxon>
    </lineage>
</organism>
<gene>
    <name evidence="2" type="ORF">S2091_1547</name>
</gene>
<dbReference type="PANTHER" id="PTHR22916:SF3">
    <property type="entry name" value="UDP-GLCNAC:BETAGAL BETA-1,3-N-ACETYLGLUCOSAMINYLTRANSFERASE-LIKE PROTEIN 1"/>
    <property type="match status" value="1"/>
</dbReference>
<dbReference type="Proteomes" id="UP000237839">
    <property type="component" value="Unassembled WGS sequence"/>
</dbReference>
<protein>
    <submittedName>
        <fullName evidence="2">Glycosyl transferase family 2</fullName>
    </submittedName>
</protein>
<reference evidence="2 3" key="1">
    <citation type="submission" date="2018-02" db="EMBL/GenBank/DDBJ databases">
        <title>Solimicrobium silvestre gen. nov., sp. nov., isolated from alpine forest soil.</title>
        <authorList>
            <person name="Margesin R."/>
            <person name="Albuquerque L."/>
            <person name="Zhang D.-C."/>
            <person name="Froufe H.J.C."/>
            <person name="Severino R."/>
            <person name="Roxo I."/>
            <person name="Egas C."/>
            <person name="Da Costa M.S."/>
        </authorList>
    </citation>
    <scope>NUCLEOTIDE SEQUENCE [LARGE SCALE GENOMIC DNA]</scope>
    <source>
        <strain evidence="2 3">S20-91</strain>
    </source>
</reference>
<keyword evidence="3" id="KW-1185">Reference proteome</keyword>
<dbReference type="InterPro" id="IPR029044">
    <property type="entry name" value="Nucleotide-diphossugar_trans"/>
</dbReference>
<dbReference type="RefSeq" id="WP_207769656.1">
    <property type="nucleotide sequence ID" value="NZ_PUGF01000006.1"/>
</dbReference>
<evidence type="ECO:0000259" key="1">
    <source>
        <dbReference type="Pfam" id="PF00535"/>
    </source>
</evidence>
<comment type="caution">
    <text evidence="2">The sequence shown here is derived from an EMBL/GenBank/DDBJ whole genome shotgun (WGS) entry which is preliminary data.</text>
</comment>
<dbReference type="Gene3D" id="3.90.550.10">
    <property type="entry name" value="Spore Coat Polysaccharide Biosynthesis Protein SpsA, Chain A"/>
    <property type="match status" value="1"/>
</dbReference>
<evidence type="ECO:0000313" key="2">
    <source>
        <dbReference type="EMBL" id="PRC93546.1"/>
    </source>
</evidence>
<dbReference type="SUPFAM" id="SSF53448">
    <property type="entry name" value="Nucleotide-diphospho-sugar transferases"/>
    <property type="match status" value="1"/>
</dbReference>
<proteinExistence type="predicted"/>
<name>A0A2S9H108_9BURK</name>